<dbReference type="EMBL" id="JANPWB010000013">
    <property type="protein sequence ID" value="KAJ1105755.1"/>
    <property type="molecule type" value="Genomic_DNA"/>
</dbReference>
<feature type="region of interest" description="Disordered" evidence="1">
    <location>
        <begin position="74"/>
        <end position="135"/>
    </location>
</feature>
<sequence length="135" mass="15034">MWELETAGGRRSRHGRRVLPSYTVRSAEGEPKARCRIPSRGLGWRSNPTWRGVPPEERLRVRDTSLCLYHRGRRGRQAAGASLTHPCWPGPEGRRKVNRSPPSGGRAVDATKFCRGNRGLERKGGPAPTTRLSSL</sequence>
<dbReference type="Proteomes" id="UP001066276">
    <property type="component" value="Chromosome 9"/>
</dbReference>
<keyword evidence="3" id="KW-1185">Reference proteome</keyword>
<evidence type="ECO:0000313" key="2">
    <source>
        <dbReference type="EMBL" id="KAJ1105755.1"/>
    </source>
</evidence>
<reference evidence="2" key="1">
    <citation type="journal article" date="2022" name="bioRxiv">
        <title>Sequencing and chromosome-scale assembly of the giantPleurodeles waltlgenome.</title>
        <authorList>
            <person name="Brown T."/>
            <person name="Elewa A."/>
            <person name="Iarovenko S."/>
            <person name="Subramanian E."/>
            <person name="Araus A.J."/>
            <person name="Petzold A."/>
            <person name="Susuki M."/>
            <person name="Suzuki K.-i.T."/>
            <person name="Hayashi T."/>
            <person name="Toyoda A."/>
            <person name="Oliveira C."/>
            <person name="Osipova E."/>
            <person name="Leigh N.D."/>
            <person name="Simon A."/>
            <person name="Yun M.H."/>
        </authorList>
    </citation>
    <scope>NUCLEOTIDE SEQUENCE</scope>
    <source>
        <strain evidence="2">20211129_DDA</strain>
        <tissue evidence="2">Liver</tissue>
    </source>
</reference>
<gene>
    <name evidence="2" type="ORF">NDU88_003160</name>
</gene>
<proteinExistence type="predicted"/>
<protein>
    <submittedName>
        <fullName evidence="2">Uncharacterized protein</fullName>
    </submittedName>
</protein>
<dbReference type="AlphaFoldDB" id="A0AAV7MZD6"/>
<comment type="caution">
    <text evidence="2">The sequence shown here is derived from an EMBL/GenBank/DDBJ whole genome shotgun (WGS) entry which is preliminary data.</text>
</comment>
<accession>A0AAV7MZD6</accession>
<name>A0AAV7MZD6_PLEWA</name>
<evidence type="ECO:0000256" key="1">
    <source>
        <dbReference type="SAM" id="MobiDB-lite"/>
    </source>
</evidence>
<organism evidence="2 3">
    <name type="scientific">Pleurodeles waltl</name>
    <name type="common">Iberian ribbed newt</name>
    <dbReference type="NCBI Taxonomy" id="8319"/>
    <lineage>
        <taxon>Eukaryota</taxon>
        <taxon>Metazoa</taxon>
        <taxon>Chordata</taxon>
        <taxon>Craniata</taxon>
        <taxon>Vertebrata</taxon>
        <taxon>Euteleostomi</taxon>
        <taxon>Amphibia</taxon>
        <taxon>Batrachia</taxon>
        <taxon>Caudata</taxon>
        <taxon>Salamandroidea</taxon>
        <taxon>Salamandridae</taxon>
        <taxon>Pleurodelinae</taxon>
        <taxon>Pleurodeles</taxon>
    </lineage>
</organism>
<evidence type="ECO:0000313" key="3">
    <source>
        <dbReference type="Proteomes" id="UP001066276"/>
    </source>
</evidence>